<evidence type="ECO:0000313" key="1">
    <source>
        <dbReference type="EMBL" id="CAB4221373.1"/>
    </source>
</evidence>
<reference evidence="1" key="1">
    <citation type="submission" date="2020-05" db="EMBL/GenBank/DDBJ databases">
        <authorList>
            <person name="Chiriac C."/>
            <person name="Salcher M."/>
            <person name="Ghai R."/>
            <person name="Kavagutti S V."/>
        </authorList>
    </citation>
    <scope>NUCLEOTIDE SEQUENCE</scope>
</reference>
<gene>
    <name evidence="1" type="ORF">UFOVP1636_273</name>
</gene>
<sequence>MNERIRHITGQVLDEIVPETWVALGYDKIKEIQNRTAELVIRECCIALAPMLRDMISRGQGVDMIKQHFGMNPNEITTTMLDTAIDKMETELAENNK</sequence>
<accession>A0A6J5T0V3</accession>
<protein>
    <submittedName>
        <fullName evidence="1">Uncharacterized protein</fullName>
    </submittedName>
</protein>
<proteinExistence type="predicted"/>
<organism evidence="1">
    <name type="scientific">uncultured Caudovirales phage</name>
    <dbReference type="NCBI Taxonomy" id="2100421"/>
    <lineage>
        <taxon>Viruses</taxon>
        <taxon>Duplodnaviria</taxon>
        <taxon>Heunggongvirae</taxon>
        <taxon>Uroviricota</taxon>
        <taxon>Caudoviricetes</taxon>
        <taxon>Peduoviridae</taxon>
        <taxon>Maltschvirus</taxon>
        <taxon>Maltschvirus maltsch</taxon>
    </lineage>
</organism>
<name>A0A6J5T0V3_9CAUD</name>
<dbReference type="EMBL" id="LR797503">
    <property type="protein sequence ID" value="CAB4221373.1"/>
    <property type="molecule type" value="Genomic_DNA"/>
</dbReference>